<dbReference type="Proteomes" id="UP001591681">
    <property type="component" value="Unassembled WGS sequence"/>
</dbReference>
<feature type="binding site" evidence="12">
    <location>
        <position position="80"/>
    </location>
    <ligand>
        <name>Zn(2+)</name>
        <dbReference type="ChEBI" id="CHEBI:29105"/>
        <note>catalytic</note>
    </ligand>
</feature>
<dbReference type="AlphaFoldDB" id="A0ABD1JWA2"/>
<keyword evidence="6 13" id="KW-0378">Hydrolase</keyword>
<evidence type="ECO:0000256" key="11">
    <source>
        <dbReference type="PIRSR" id="PIRSR606262-2"/>
    </source>
</evidence>
<dbReference type="CDD" id="cd01283">
    <property type="entry name" value="cytidine_deaminase"/>
    <property type="match status" value="1"/>
</dbReference>
<dbReference type="PROSITE" id="PS00903">
    <property type="entry name" value="CYT_DCMP_DEAMINASES_1"/>
    <property type="match status" value="1"/>
</dbReference>
<dbReference type="EC" id="3.5.4.5" evidence="4 13"/>
<evidence type="ECO:0000256" key="4">
    <source>
        <dbReference type="ARBA" id="ARBA00012783"/>
    </source>
</evidence>
<sequence>MSTWQLRAELVNSLSPEPRSHRLHRMQEGVMGLIRMSLDAKEFAYCPYSKFRVGAAVLAHDGRVFTGCNVENACYNLGICAERNAISKAVSEGYRDFKAIAIASDLSDQFISPCGGCRQFMREFGASWDVYLSKPDGSYVETTVDELLPGSFGPEDLKMKKVHMPNEF</sequence>
<dbReference type="GO" id="GO:0005737">
    <property type="term" value="C:cytoplasm"/>
    <property type="evidence" value="ECO:0007669"/>
    <property type="project" value="UniProtKB-ARBA"/>
</dbReference>
<comment type="caution">
    <text evidence="15">The sequence shown here is derived from an EMBL/GenBank/DDBJ whole genome shotgun (WGS) entry which is preliminary data.</text>
</comment>
<dbReference type="Gene3D" id="3.40.140.10">
    <property type="entry name" value="Cytidine Deaminase, domain 2"/>
    <property type="match status" value="1"/>
</dbReference>
<comment type="catalytic activity">
    <reaction evidence="9 13">
        <text>cytidine + H2O + H(+) = uridine + NH4(+)</text>
        <dbReference type="Rhea" id="RHEA:16069"/>
        <dbReference type="ChEBI" id="CHEBI:15377"/>
        <dbReference type="ChEBI" id="CHEBI:15378"/>
        <dbReference type="ChEBI" id="CHEBI:16704"/>
        <dbReference type="ChEBI" id="CHEBI:17562"/>
        <dbReference type="ChEBI" id="CHEBI:28938"/>
        <dbReference type="EC" id="3.5.4.5"/>
    </reaction>
</comment>
<evidence type="ECO:0000259" key="14">
    <source>
        <dbReference type="PROSITE" id="PS51747"/>
    </source>
</evidence>
<keyword evidence="5 12" id="KW-0479">Metal-binding</keyword>
<feature type="active site" description="Proton donor" evidence="10">
    <location>
        <position position="82"/>
    </location>
</feature>
<dbReference type="NCBIfam" id="NF004064">
    <property type="entry name" value="PRK05578.1"/>
    <property type="match status" value="1"/>
</dbReference>
<feature type="domain" description="CMP/dCMP-type deaminase" evidence="14">
    <location>
        <begin position="28"/>
        <end position="155"/>
    </location>
</feature>
<dbReference type="GO" id="GO:0055086">
    <property type="term" value="P:nucleobase-containing small molecule metabolic process"/>
    <property type="evidence" value="ECO:0007669"/>
    <property type="project" value="UniProtKB-ARBA"/>
</dbReference>
<dbReference type="SUPFAM" id="SSF53927">
    <property type="entry name" value="Cytidine deaminase-like"/>
    <property type="match status" value="1"/>
</dbReference>
<evidence type="ECO:0000313" key="15">
    <source>
        <dbReference type="EMBL" id="KAL2091109.1"/>
    </source>
</evidence>
<dbReference type="PANTHER" id="PTHR11644:SF24">
    <property type="entry name" value="CYTIDINE DEAMINASE"/>
    <property type="match status" value="1"/>
</dbReference>
<dbReference type="PROSITE" id="PS51747">
    <property type="entry name" value="CYT_DCMP_DEAMINASES_2"/>
    <property type="match status" value="1"/>
</dbReference>
<feature type="binding site" evidence="12">
    <location>
        <position position="114"/>
    </location>
    <ligand>
        <name>Zn(2+)</name>
        <dbReference type="ChEBI" id="CHEBI:29105"/>
        <note>catalytic</note>
    </ligand>
</feature>
<comment type="function">
    <text evidence="2 13">This enzyme scavenges exogenous and endogenous cytidine and 2'-deoxycytidine for UMP synthesis.</text>
</comment>
<evidence type="ECO:0000256" key="5">
    <source>
        <dbReference type="ARBA" id="ARBA00022723"/>
    </source>
</evidence>
<dbReference type="PANTHER" id="PTHR11644">
    <property type="entry name" value="CYTIDINE DEAMINASE"/>
    <property type="match status" value="1"/>
</dbReference>
<dbReference type="InterPro" id="IPR006262">
    <property type="entry name" value="Cyt_deam_tetra"/>
</dbReference>
<feature type="binding site" evidence="11">
    <location>
        <begin position="69"/>
        <end position="75"/>
    </location>
    <ligand>
        <name>substrate</name>
    </ligand>
</feature>
<feature type="binding site" evidence="12">
    <location>
        <position position="117"/>
    </location>
    <ligand>
        <name>Zn(2+)</name>
        <dbReference type="ChEBI" id="CHEBI:29105"/>
        <note>catalytic</note>
    </ligand>
</feature>
<proteinExistence type="inferred from homology"/>
<evidence type="ECO:0000256" key="3">
    <source>
        <dbReference type="ARBA" id="ARBA00006576"/>
    </source>
</evidence>
<dbReference type="GO" id="GO:0004126">
    <property type="term" value="F:cytidine deaminase activity"/>
    <property type="evidence" value="ECO:0007669"/>
    <property type="project" value="UniProtKB-UniRule"/>
</dbReference>
<dbReference type="FunFam" id="3.40.140.10:FF:000008">
    <property type="entry name" value="Cytidine deaminase"/>
    <property type="match status" value="1"/>
</dbReference>
<gene>
    <name evidence="15" type="ORF">ACEWY4_013372</name>
</gene>
<protein>
    <recommendedName>
        <fullName evidence="4 13">Cytidine deaminase</fullName>
        <ecNumber evidence="4 13">3.5.4.5</ecNumber>
    </recommendedName>
    <alternativeName>
        <fullName evidence="8 13">Cytidine aminohydrolase</fullName>
    </alternativeName>
</protein>
<dbReference type="GO" id="GO:0072527">
    <property type="term" value="P:pyrimidine-containing compound metabolic process"/>
    <property type="evidence" value="ECO:0007669"/>
    <property type="project" value="UniProtKB-ARBA"/>
</dbReference>
<dbReference type="NCBIfam" id="TIGR01354">
    <property type="entry name" value="cyt_deam_tetra"/>
    <property type="match status" value="1"/>
</dbReference>
<dbReference type="Pfam" id="PF00383">
    <property type="entry name" value="dCMP_cyt_deam_1"/>
    <property type="match status" value="1"/>
</dbReference>
<evidence type="ECO:0000256" key="13">
    <source>
        <dbReference type="RuleBase" id="RU364006"/>
    </source>
</evidence>
<organism evidence="15 16">
    <name type="scientific">Coilia grayii</name>
    <name type="common">Gray's grenadier anchovy</name>
    <dbReference type="NCBI Taxonomy" id="363190"/>
    <lineage>
        <taxon>Eukaryota</taxon>
        <taxon>Metazoa</taxon>
        <taxon>Chordata</taxon>
        <taxon>Craniata</taxon>
        <taxon>Vertebrata</taxon>
        <taxon>Euteleostomi</taxon>
        <taxon>Actinopterygii</taxon>
        <taxon>Neopterygii</taxon>
        <taxon>Teleostei</taxon>
        <taxon>Clupei</taxon>
        <taxon>Clupeiformes</taxon>
        <taxon>Clupeoidei</taxon>
        <taxon>Engraulidae</taxon>
        <taxon>Coilinae</taxon>
        <taxon>Coilia</taxon>
    </lineage>
</organism>
<evidence type="ECO:0000256" key="12">
    <source>
        <dbReference type="PIRSR" id="PIRSR606262-3"/>
    </source>
</evidence>
<comment type="catalytic activity">
    <reaction evidence="13">
        <text>2'-deoxycytidine + H2O + H(+) = 2'-deoxyuridine + NH4(+)</text>
        <dbReference type="Rhea" id="RHEA:13433"/>
        <dbReference type="ChEBI" id="CHEBI:15377"/>
        <dbReference type="ChEBI" id="CHEBI:15378"/>
        <dbReference type="ChEBI" id="CHEBI:15698"/>
        <dbReference type="ChEBI" id="CHEBI:16450"/>
        <dbReference type="ChEBI" id="CHEBI:28938"/>
        <dbReference type="EC" id="3.5.4.5"/>
    </reaction>
</comment>
<dbReference type="GO" id="GO:0042802">
    <property type="term" value="F:identical protein binding"/>
    <property type="evidence" value="ECO:0007669"/>
    <property type="project" value="UniProtKB-ARBA"/>
</dbReference>
<evidence type="ECO:0000256" key="1">
    <source>
        <dbReference type="ARBA" id="ARBA00001947"/>
    </source>
</evidence>
<dbReference type="EMBL" id="JBHFQA010000011">
    <property type="protein sequence ID" value="KAL2091109.1"/>
    <property type="molecule type" value="Genomic_DNA"/>
</dbReference>
<dbReference type="InterPro" id="IPR016193">
    <property type="entry name" value="Cytidine_deaminase-like"/>
</dbReference>
<dbReference type="GO" id="GO:0008270">
    <property type="term" value="F:zinc ion binding"/>
    <property type="evidence" value="ECO:0007669"/>
    <property type="project" value="UniProtKB-UniRule"/>
</dbReference>
<keyword evidence="16" id="KW-1185">Reference proteome</keyword>
<evidence type="ECO:0000256" key="10">
    <source>
        <dbReference type="PIRSR" id="PIRSR606262-1"/>
    </source>
</evidence>
<dbReference type="InterPro" id="IPR016192">
    <property type="entry name" value="APOBEC/CMP_deaminase_Zn-bd"/>
</dbReference>
<name>A0ABD1JWA2_9TELE</name>
<keyword evidence="7 12" id="KW-0862">Zinc</keyword>
<evidence type="ECO:0000256" key="6">
    <source>
        <dbReference type="ARBA" id="ARBA00022801"/>
    </source>
</evidence>
<dbReference type="InterPro" id="IPR050202">
    <property type="entry name" value="Cyt/Deoxycyt_deaminase"/>
</dbReference>
<comment type="cofactor">
    <cofactor evidence="1 12 13">
        <name>Zn(2+)</name>
        <dbReference type="ChEBI" id="CHEBI:29105"/>
    </cofactor>
</comment>
<evidence type="ECO:0000256" key="8">
    <source>
        <dbReference type="ARBA" id="ARBA00032005"/>
    </source>
</evidence>
<dbReference type="InterPro" id="IPR002125">
    <property type="entry name" value="CMP_dCMP_dom"/>
</dbReference>
<reference evidence="15 16" key="1">
    <citation type="submission" date="2024-09" db="EMBL/GenBank/DDBJ databases">
        <title>A chromosome-level genome assembly of Gray's grenadier anchovy, Coilia grayii.</title>
        <authorList>
            <person name="Fu Z."/>
        </authorList>
    </citation>
    <scope>NUCLEOTIDE SEQUENCE [LARGE SCALE GENOMIC DNA]</scope>
    <source>
        <strain evidence="15">G4</strain>
        <tissue evidence="15">Muscle</tissue>
    </source>
</reference>
<accession>A0ABD1JWA2</accession>
<evidence type="ECO:0000256" key="9">
    <source>
        <dbReference type="ARBA" id="ARBA00049558"/>
    </source>
</evidence>
<comment type="similarity">
    <text evidence="3 13">Belongs to the cytidine and deoxycytidylate deaminase family.</text>
</comment>
<evidence type="ECO:0000256" key="2">
    <source>
        <dbReference type="ARBA" id="ARBA00003949"/>
    </source>
</evidence>
<evidence type="ECO:0000313" key="16">
    <source>
        <dbReference type="Proteomes" id="UP001591681"/>
    </source>
</evidence>
<evidence type="ECO:0000256" key="7">
    <source>
        <dbReference type="ARBA" id="ARBA00022833"/>
    </source>
</evidence>